<organism evidence="5 6">
    <name type="scientific">Sphingobium fontiphilum</name>
    <dbReference type="NCBI Taxonomy" id="944425"/>
    <lineage>
        <taxon>Bacteria</taxon>
        <taxon>Pseudomonadati</taxon>
        <taxon>Pseudomonadota</taxon>
        <taxon>Alphaproteobacteria</taxon>
        <taxon>Sphingomonadales</taxon>
        <taxon>Sphingomonadaceae</taxon>
        <taxon>Sphingobium</taxon>
    </lineage>
</organism>
<dbReference type="PANTHER" id="PTHR44688">
    <property type="entry name" value="DNA-BINDING TRANSCRIPTIONAL ACTIVATOR DEVR_DOSR"/>
    <property type="match status" value="1"/>
</dbReference>
<dbReference type="SUPFAM" id="SSF48452">
    <property type="entry name" value="TPR-like"/>
    <property type="match status" value="1"/>
</dbReference>
<dbReference type="SMART" id="SM00382">
    <property type="entry name" value="AAA"/>
    <property type="match status" value="1"/>
</dbReference>
<keyword evidence="3" id="KW-0804">Transcription</keyword>
<evidence type="ECO:0000256" key="2">
    <source>
        <dbReference type="ARBA" id="ARBA00023125"/>
    </source>
</evidence>
<keyword evidence="1" id="KW-0805">Transcription regulation</keyword>
<dbReference type="InterPro" id="IPR011990">
    <property type="entry name" value="TPR-like_helical_dom_sf"/>
</dbReference>
<dbReference type="InterPro" id="IPR016032">
    <property type="entry name" value="Sig_transdc_resp-reg_C-effctor"/>
</dbReference>
<name>A0A7W6GR55_9SPHN</name>
<dbReference type="Gene3D" id="1.25.40.10">
    <property type="entry name" value="Tetratricopeptide repeat domain"/>
    <property type="match status" value="1"/>
</dbReference>
<proteinExistence type="predicted"/>
<dbReference type="InterPro" id="IPR000792">
    <property type="entry name" value="Tscrpt_reg_LuxR_C"/>
</dbReference>
<accession>A0A7W6GR55</accession>
<dbReference type="InterPro" id="IPR041617">
    <property type="entry name" value="TPR_MalT"/>
</dbReference>
<dbReference type="Pfam" id="PF00196">
    <property type="entry name" value="GerE"/>
    <property type="match status" value="1"/>
</dbReference>
<evidence type="ECO:0000313" key="5">
    <source>
        <dbReference type="EMBL" id="MBB3982744.1"/>
    </source>
</evidence>
<dbReference type="GO" id="GO:0006355">
    <property type="term" value="P:regulation of DNA-templated transcription"/>
    <property type="evidence" value="ECO:0007669"/>
    <property type="project" value="InterPro"/>
</dbReference>
<dbReference type="RefSeq" id="WP_183955806.1">
    <property type="nucleotide sequence ID" value="NZ_JACIEB010000005.1"/>
</dbReference>
<dbReference type="PRINTS" id="PR00038">
    <property type="entry name" value="HTHLUXR"/>
</dbReference>
<dbReference type="SUPFAM" id="SSF46894">
    <property type="entry name" value="C-terminal effector domain of the bipartite response regulators"/>
    <property type="match status" value="1"/>
</dbReference>
<keyword evidence="2" id="KW-0238">DNA-binding</keyword>
<dbReference type="InterPro" id="IPR059106">
    <property type="entry name" value="WHD_MalT"/>
</dbReference>
<dbReference type="CDD" id="cd06170">
    <property type="entry name" value="LuxR_C_like"/>
    <property type="match status" value="1"/>
</dbReference>
<dbReference type="GO" id="GO:0003677">
    <property type="term" value="F:DNA binding"/>
    <property type="evidence" value="ECO:0007669"/>
    <property type="project" value="UniProtKB-KW"/>
</dbReference>
<dbReference type="SMART" id="SM00421">
    <property type="entry name" value="HTH_LUXR"/>
    <property type="match status" value="1"/>
</dbReference>
<evidence type="ECO:0000313" key="6">
    <source>
        <dbReference type="Proteomes" id="UP000552757"/>
    </source>
</evidence>
<keyword evidence="6" id="KW-1185">Reference proteome</keyword>
<dbReference type="SUPFAM" id="SSF52540">
    <property type="entry name" value="P-loop containing nucleoside triphosphate hydrolases"/>
    <property type="match status" value="1"/>
</dbReference>
<feature type="domain" description="HTH luxR-type" evidence="4">
    <location>
        <begin position="826"/>
        <end position="891"/>
    </location>
</feature>
<dbReference type="Pfam" id="PF25873">
    <property type="entry name" value="WHD_MalT"/>
    <property type="match status" value="1"/>
</dbReference>
<dbReference type="Proteomes" id="UP000552757">
    <property type="component" value="Unassembled WGS sequence"/>
</dbReference>
<dbReference type="InterPro" id="IPR036388">
    <property type="entry name" value="WH-like_DNA-bd_sf"/>
</dbReference>
<dbReference type="AlphaFoldDB" id="A0A7W6GR55"/>
<dbReference type="PROSITE" id="PS50043">
    <property type="entry name" value="HTH_LUXR_2"/>
    <property type="match status" value="1"/>
</dbReference>
<comment type="caution">
    <text evidence="5">The sequence shown here is derived from an EMBL/GenBank/DDBJ whole genome shotgun (WGS) entry which is preliminary data.</text>
</comment>
<dbReference type="Pfam" id="PF17874">
    <property type="entry name" value="TPR_MalT"/>
    <property type="match status" value="1"/>
</dbReference>
<evidence type="ECO:0000259" key="4">
    <source>
        <dbReference type="PROSITE" id="PS50043"/>
    </source>
</evidence>
<sequence length="894" mass="98433">MGLVPTTIIPPRATPLIVPRKAFLNMIEPISRARLATFCAPAGSGKTTAALHCHNYMKEQGRPALWLSVRAGIRDFPSFFGALKAAGLAVGMEWDHLDRNGAEEDWLAALAQVHEKPPVLVIDDAHLLPMPVLDFVSQAMSSARDAMTVILISRGALPIPVARARSLGFLVEVGAAELAFDDEEARELITRVAGVPVDAEIMQQIIRDAHGWASGLVIGGELYRRESARGMTWKPLSDNLRREFTGYFSEEVLELQTPEMRDFLINICILDELTGPSCAAVTGDDNARATLDDAYRAGLFIDAIDEERSRYAFHPLFRAMALGRLHERAFARAAELHRRASRFFAEQGDLIKALEHASASGDQEFLADQLDLMANDLTTAGHLNRLDQIASQLPWAVSSTRPMLVLAMAWRRIRRLSFAAAVRLIDTAIALRDKLVAEGRLDAHAAATLDFHIRHRKIMLAAAQDDLGQVERDAEQLIAEIGDDEAYLSCTLLAQVIAARREFYHFHDTLKLEAEVRRALDRPGSEFASIALKCSIVPTLFVQGKSAIACRFSEEALEAAGARDAEIPGLAALPALPYAEMLYEIGEVDRAGDLVERYLPGIRQWGLVDQFASGFLVRARLAFARGDSVGALAGLDEAHLVAIECGLDRLRAHVVAEQVRILVKSGQIDEAEAALRAVGQNLDEEPVPTLNPSRRRECLAIAWIRIEMQRHRLVRAAKVATRWLEFVRRSGAARSAVEFELLLAEIFVLQGNRSKARRAVRSAVEQAEPAGWVRVFLDEGEIITALLSEAYANGPALDTRADRFAAMLVSLVDNGPAIESEDGEGAIGLTGRLASREVDILIMVSGGLRNREIGERLGLTEGTVKWYMQQIYDKLGVRRRPQAVLRARQFGILT</sequence>
<evidence type="ECO:0000256" key="3">
    <source>
        <dbReference type="ARBA" id="ARBA00023163"/>
    </source>
</evidence>
<dbReference type="InterPro" id="IPR003593">
    <property type="entry name" value="AAA+_ATPase"/>
</dbReference>
<reference evidence="5 6" key="1">
    <citation type="submission" date="2020-08" db="EMBL/GenBank/DDBJ databases">
        <title>Genomic Encyclopedia of Type Strains, Phase IV (KMG-IV): sequencing the most valuable type-strain genomes for metagenomic binning, comparative biology and taxonomic classification.</title>
        <authorList>
            <person name="Goeker M."/>
        </authorList>
    </citation>
    <scope>NUCLEOTIDE SEQUENCE [LARGE SCALE GENOMIC DNA]</scope>
    <source>
        <strain evidence="5 6">DSM 29348</strain>
    </source>
</reference>
<protein>
    <submittedName>
        <fullName evidence="5">LuxR family maltose regulon positive regulatory protein</fullName>
    </submittedName>
</protein>
<dbReference type="EMBL" id="JACIEB010000005">
    <property type="protein sequence ID" value="MBB3982744.1"/>
    <property type="molecule type" value="Genomic_DNA"/>
</dbReference>
<gene>
    <name evidence="5" type="ORF">GGR44_002410</name>
</gene>
<dbReference type="InterPro" id="IPR027417">
    <property type="entry name" value="P-loop_NTPase"/>
</dbReference>
<dbReference type="Gene3D" id="1.10.10.10">
    <property type="entry name" value="Winged helix-like DNA-binding domain superfamily/Winged helix DNA-binding domain"/>
    <property type="match status" value="1"/>
</dbReference>
<evidence type="ECO:0000256" key="1">
    <source>
        <dbReference type="ARBA" id="ARBA00023015"/>
    </source>
</evidence>
<dbReference type="PANTHER" id="PTHR44688:SF16">
    <property type="entry name" value="DNA-BINDING TRANSCRIPTIONAL ACTIVATOR DEVR_DOSR"/>
    <property type="match status" value="1"/>
</dbReference>